<dbReference type="InterPro" id="IPR029064">
    <property type="entry name" value="Ribosomal_eL30-like_sf"/>
</dbReference>
<dbReference type="eggNOG" id="COG0566">
    <property type="taxonomic scope" value="Bacteria"/>
</dbReference>
<comment type="caution">
    <text evidence="5">The sequence shown here is derived from an EMBL/GenBank/DDBJ whole genome shotgun (WGS) entry which is preliminary data.</text>
</comment>
<dbReference type="SUPFAM" id="SSF55315">
    <property type="entry name" value="L30e-like"/>
    <property type="match status" value="1"/>
</dbReference>
<dbReference type="PANTHER" id="PTHR43191">
    <property type="entry name" value="RRNA METHYLTRANSFERASE 3"/>
    <property type="match status" value="1"/>
</dbReference>
<evidence type="ECO:0000256" key="3">
    <source>
        <dbReference type="ARBA" id="ARBA00022679"/>
    </source>
</evidence>
<dbReference type="RefSeq" id="WP_006501201.1">
    <property type="nucleotide sequence ID" value="NZ_BAGZ01000001.1"/>
</dbReference>
<evidence type="ECO:0000313" key="5">
    <source>
        <dbReference type="EMBL" id="GAB76451.1"/>
    </source>
</evidence>
<keyword evidence="6" id="KW-1185">Reference proteome</keyword>
<keyword evidence="2 5" id="KW-0489">Methyltransferase</keyword>
<dbReference type="SUPFAM" id="SSF75217">
    <property type="entry name" value="alpha/beta knot"/>
    <property type="match status" value="1"/>
</dbReference>
<feature type="domain" description="RNA 2-O ribose methyltransferase substrate binding" evidence="4">
    <location>
        <begin position="37"/>
        <end position="114"/>
    </location>
</feature>
<dbReference type="InterPro" id="IPR013123">
    <property type="entry name" value="SpoU_subst-bd"/>
</dbReference>
<dbReference type="CDD" id="cd18095">
    <property type="entry name" value="SpoU-like_rRNA-MTase"/>
    <property type="match status" value="1"/>
</dbReference>
<dbReference type="Pfam" id="PF22435">
    <property type="entry name" value="MRM3-like_sub_bind"/>
    <property type="match status" value="1"/>
</dbReference>
<dbReference type="GO" id="GO:0032259">
    <property type="term" value="P:methylation"/>
    <property type="evidence" value="ECO:0007669"/>
    <property type="project" value="UniProtKB-KW"/>
</dbReference>
<sequence length="278" mass="29858">MSERRDLPVLSNPRSERVKAVRGLSRRSARVRTGYFLAEGPQSVREAVLHRPDVIVDLYVDREEADGPLWCPIVEAAGSAGVDIRLVDRVVLGAMADTPSPQGGLAVCRQLDLTLESVLARAPRVLCVLTHVRDPGNAGTVLRGADATAVDAVLLTEGSVDLYNPKVVRSTAGSLFHVPVVTGVRADELFNKLPASGVVLLAADGRGRTSLHEADLQRPHAWIFGNEAWGLTDEIRDRCNDVVRVPIYGRAESLNLAMAATMCLYASAAATHEGSSRP</sequence>
<proteinExistence type="inferred from homology"/>
<dbReference type="Proteomes" id="UP000008495">
    <property type="component" value="Unassembled WGS sequence"/>
</dbReference>
<dbReference type="Gene3D" id="3.40.1280.10">
    <property type="match status" value="1"/>
</dbReference>
<dbReference type="GO" id="GO:0003723">
    <property type="term" value="F:RNA binding"/>
    <property type="evidence" value="ECO:0007669"/>
    <property type="project" value="InterPro"/>
</dbReference>
<comment type="similarity">
    <text evidence="1">Belongs to the class IV-like SAM-binding methyltransferase superfamily. RNA methyltransferase TrmH family.</text>
</comment>
<dbReference type="InterPro" id="IPR051259">
    <property type="entry name" value="rRNA_Methyltransferase"/>
</dbReference>
<accession>K6UKJ7</accession>
<dbReference type="GO" id="GO:0008173">
    <property type="term" value="F:RNA methyltransferase activity"/>
    <property type="evidence" value="ECO:0007669"/>
    <property type="project" value="InterPro"/>
</dbReference>
<gene>
    <name evidence="5" type="ORF">AUCHE_01_00140</name>
</gene>
<name>K6UKJ7_9MICO</name>
<dbReference type="GO" id="GO:0006396">
    <property type="term" value="P:RNA processing"/>
    <property type="evidence" value="ECO:0007669"/>
    <property type="project" value="InterPro"/>
</dbReference>
<dbReference type="PANTHER" id="PTHR43191:SF2">
    <property type="entry name" value="RRNA METHYLTRANSFERASE 3, MITOCHONDRIAL"/>
    <property type="match status" value="1"/>
</dbReference>
<keyword evidence="3 5" id="KW-0808">Transferase</keyword>
<dbReference type="InterPro" id="IPR053888">
    <property type="entry name" value="MRM3-like_sub_bind"/>
</dbReference>
<protein>
    <submittedName>
        <fullName evidence="5">Putative RNA methyltransferase</fullName>
    </submittedName>
</protein>
<dbReference type="AlphaFoldDB" id="K6UKJ7"/>
<organism evidence="5 6">
    <name type="scientific">Austwickia chelonae NBRC 105200</name>
    <dbReference type="NCBI Taxonomy" id="1184607"/>
    <lineage>
        <taxon>Bacteria</taxon>
        <taxon>Bacillati</taxon>
        <taxon>Actinomycetota</taxon>
        <taxon>Actinomycetes</taxon>
        <taxon>Micrococcales</taxon>
        <taxon>Dermatophilaceae</taxon>
        <taxon>Austwickia</taxon>
    </lineage>
</organism>
<reference evidence="5 6" key="1">
    <citation type="submission" date="2012-08" db="EMBL/GenBank/DDBJ databases">
        <title>Whole genome shotgun sequence of Austwickia chelonae NBRC 105200.</title>
        <authorList>
            <person name="Yoshida I."/>
            <person name="Hosoyama A."/>
            <person name="Tsuchikane K."/>
            <person name="Katsumata H."/>
            <person name="Ando Y."/>
            <person name="Ohji S."/>
            <person name="Hamada M."/>
            <person name="Tamura T."/>
            <person name="Yamazoe A."/>
            <person name="Yamazaki S."/>
            <person name="Fujita N."/>
        </authorList>
    </citation>
    <scope>NUCLEOTIDE SEQUENCE [LARGE SCALE GENOMIC DNA]</scope>
    <source>
        <strain evidence="5 6">NBRC 105200</strain>
    </source>
</reference>
<dbReference type="GO" id="GO:0005737">
    <property type="term" value="C:cytoplasm"/>
    <property type="evidence" value="ECO:0007669"/>
    <property type="project" value="UniProtKB-ARBA"/>
</dbReference>
<dbReference type="Pfam" id="PF00588">
    <property type="entry name" value="SpoU_methylase"/>
    <property type="match status" value="1"/>
</dbReference>
<dbReference type="SMART" id="SM00967">
    <property type="entry name" value="SpoU_sub_bind"/>
    <property type="match status" value="1"/>
</dbReference>
<dbReference type="InterPro" id="IPR029026">
    <property type="entry name" value="tRNA_m1G_MTases_N"/>
</dbReference>
<evidence type="ECO:0000256" key="2">
    <source>
        <dbReference type="ARBA" id="ARBA00022603"/>
    </source>
</evidence>
<dbReference type="STRING" id="100225.SAMN05421595_1579"/>
<evidence type="ECO:0000313" key="6">
    <source>
        <dbReference type="Proteomes" id="UP000008495"/>
    </source>
</evidence>
<dbReference type="InterPro" id="IPR001537">
    <property type="entry name" value="SpoU_MeTrfase"/>
</dbReference>
<dbReference type="EMBL" id="BAGZ01000001">
    <property type="protein sequence ID" value="GAB76451.1"/>
    <property type="molecule type" value="Genomic_DNA"/>
</dbReference>
<evidence type="ECO:0000259" key="4">
    <source>
        <dbReference type="SMART" id="SM00967"/>
    </source>
</evidence>
<dbReference type="Gene3D" id="3.30.1330.30">
    <property type="match status" value="1"/>
</dbReference>
<evidence type="ECO:0000256" key="1">
    <source>
        <dbReference type="ARBA" id="ARBA00007228"/>
    </source>
</evidence>
<dbReference type="InterPro" id="IPR029028">
    <property type="entry name" value="Alpha/beta_knot_MTases"/>
</dbReference>